<feature type="non-terminal residue" evidence="1">
    <location>
        <position position="74"/>
    </location>
</feature>
<sequence length="74" mass="8287">MYPINQLSLTGTARFIKAPEERGQVPLPTSKKSRSRGLLFCNTGAINLSILVLAPQFQEQTDTLSALWIERQQI</sequence>
<evidence type="ECO:0000313" key="1">
    <source>
        <dbReference type="EMBL" id="KIL60061.1"/>
    </source>
</evidence>
<dbReference type="AlphaFoldDB" id="A0A0C2WTJ2"/>
<proteinExistence type="predicted"/>
<organism evidence="1 2">
    <name type="scientific">Amanita muscaria (strain Koide BX008)</name>
    <dbReference type="NCBI Taxonomy" id="946122"/>
    <lineage>
        <taxon>Eukaryota</taxon>
        <taxon>Fungi</taxon>
        <taxon>Dikarya</taxon>
        <taxon>Basidiomycota</taxon>
        <taxon>Agaricomycotina</taxon>
        <taxon>Agaricomycetes</taxon>
        <taxon>Agaricomycetidae</taxon>
        <taxon>Agaricales</taxon>
        <taxon>Pluteineae</taxon>
        <taxon>Amanitaceae</taxon>
        <taxon>Amanita</taxon>
    </lineage>
</organism>
<evidence type="ECO:0000313" key="2">
    <source>
        <dbReference type="Proteomes" id="UP000054549"/>
    </source>
</evidence>
<reference evidence="1 2" key="1">
    <citation type="submission" date="2014-04" db="EMBL/GenBank/DDBJ databases">
        <title>Evolutionary Origins and Diversification of the Mycorrhizal Mutualists.</title>
        <authorList>
            <consortium name="DOE Joint Genome Institute"/>
            <consortium name="Mycorrhizal Genomics Consortium"/>
            <person name="Kohler A."/>
            <person name="Kuo A."/>
            <person name="Nagy L.G."/>
            <person name="Floudas D."/>
            <person name="Copeland A."/>
            <person name="Barry K.W."/>
            <person name="Cichocki N."/>
            <person name="Veneault-Fourrey C."/>
            <person name="LaButti K."/>
            <person name="Lindquist E.A."/>
            <person name="Lipzen A."/>
            <person name="Lundell T."/>
            <person name="Morin E."/>
            <person name="Murat C."/>
            <person name="Riley R."/>
            <person name="Ohm R."/>
            <person name="Sun H."/>
            <person name="Tunlid A."/>
            <person name="Henrissat B."/>
            <person name="Grigoriev I.V."/>
            <person name="Hibbett D.S."/>
            <person name="Martin F."/>
        </authorList>
    </citation>
    <scope>NUCLEOTIDE SEQUENCE [LARGE SCALE GENOMIC DNA]</scope>
    <source>
        <strain evidence="1 2">Koide BX008</strain>
    </source>
</reference>
<keyword evidence="2" id="KW-1185">Reference proteome</keyword>
<gene>
    <name evidence="1" type="ORF">M378DRAFT_168575</name>
</gene>
<name>A0A0C2WTJ2_AMAMK</name>
<accession>A0A0C2WTJ2</accession>
<dbReference type="EMBL" id="KN818305">
    <property type="protein sequence ID" value="KIL60061.1"/>
    <property type="molecule type" value="Genomic_DNA"/>
</dbReference>
<protein>
    <submittedName>
        <fullName evidence="1">Uncharacterized protein</fullName>
    </submittedName>
</protein>
<dbReference type="InParanoid" id="A0A0C2WTJ2"/>
<dbReference type="HOGENOM" id="CLU_2694376_0_0_1"/>
<dbReference type="Proteomes" id="UP000054549">
    <property type="component" value="Unassembled WGS sequence"/>
</dbReference>